<protein>
    <recommendedName>
        <fullName evidence="5">Integrin alpha-X-like third Ig-like domain-containing protein</fullName>
    </recommendedName>
</protein>
<dbReference type="Gene3D" id="2.60.40.1530">
    <property type="entry name" value="ntegrin, alpha v. Chain A, domain 4"/>
    <property type="match status" value="1"/>
</dbReference>
<keyword evidence="4" id="KW-0472">Membrane</keyword>
<evidence type="ECO:0000313" key="7">
    <source>
        <dbReference type="Proteomes" id="UP001187343"/>
    </source>
</evidence>
<keyword evidence="2" id="KW-0130">Cell adhesion</keyword>
<name>A0AA88PKH4_9TELE</name>
<dbReference type="PANTHER" id="PTHR23220:SF118">
    <property type="entry name" value="INTEGRIN ALPHA-X"/>
    <property type="match status" value="1"/>
</dbReference>
<dbReference type="Pfam" id="PF21520">
    <property type="entry name" value="ITGAX-like_Ig_3"/>
    <property type="match status" value="1"/>
</dbReference>
<dbReference type="GO" id="GO:0005178">
    <property type="term" value="F:integrin binding"/>
    <property type="evidence" value="ECO:0007669"/>
    <property type="project" value="TreeGrafter"/>
</dbReference>
<sequence length="156" mass="17357">MLGNKSTWSNENIQIPGCVKQRDEQPVITDFVEVIKKDLMINCSVAVCAEFSCDNTLMKNERKFYNITGNVSSGWIEQTGLRAAVFQLVSSASLDYDKSKSVQINTQVEVYEEVNLTKEIAGGVIGGLLLWALITAALYKAGFFNSQYTWVLENAE</sequence>
<keyword evidence="3" id="KW-0675">Receptor</keyword>
<dbReference type="GO" id="GO:0009897">
    <property type="term" value="C:external side of plasma membrane"/>
    <property type="evidence" value="ECO:0007669"/>
    <property type="project" value="TreeGrafter"/>
</dbReference>
<dbReference type="Proteomes" id="UP001187343">
    <property type="component" value="Unassembled WGS sequence"/>
</dbReference>
<dbReference type="PANTHER" id="PTHR23220">
    <property type="entry name" value="INTEGRIN ALPHA"/>
    <property type="match status" value="1"/>
</dbReference>
<dbReference type="Gene3D" id="1.20.5.930">
    <property type="entry name" value="Bicelle-embedded integrin alpha(iib) transmembrane segment"/>
    <property type="match status" value="1"/>
</dbReference>
<dbReference type="GO" id="GO:0008305">
    <property type="term" value="C:integrin complex"/>
    <property type="evidence" value="ECO:0007669"/>
    <property type="project" value="TreeGrafter"/>
</dbReference>
<feature type="transmembrane region" description="Helical" evidence="4">
    <location>
        <begin position="120"/>
        <end position="139"/>
    </location>
</feature>
<proteinExistence type="inferred from homology"/>
<keyword evidence="7" id="KW-1185">Reference proteome</keyword>
<dbReference type="GO" id="GO:0007229">
    <property type="term" value="P:integrin-mediated signaling pathway"/>
    <property type="evidence" value="ECO:0007669"/>
    <property type="project" value="TreeGrafter"/>
</dbReference>
<evidence type="ECO:0000256" key="3">
    <source>
        <dbReference type="ARBA" id="ARBA00023170"/>
    </source>
</evidence>
<keyword evidence="4" id="KW-1133">Transmembrane helix</keyword>
<dbReference type="GO" id="GO:0033627">
    <property type="term" value="P:cell adhesion mediated by integrin"/>
    <property type="evidence" value="ECO:0007669"/>
    <property type="project" value="TreeGrafter"/>
</dbReference>
<dbReference type="GO" id="GO:0007160">
    <property type="term" value="P:cell-matrix adhesion"/>
    <property type="evidence" value="ECO:0007669"/>
    <property type="project" value="TreeGrafter"/>
</dbReference>
<organism evidence="6 7">
    <name type="scientific">Cirrhinus molitorella</name>
    <name type="common">mud carp</name>
    <dbReference type="NCBI Taxonomy" id="172907"/>
    <lineage>
        <taxon>Eukaryota</taxon>
        <taxon>Metazoa</taxon>
        <taxon>Chordata</taxon>
        <taxon>Craniata</taxon>
        <taxon>Vertebrata</taxon>
        <taxon>Euteleostomi</taxon>
        <taxon>Actinopterygii</taxon>
        <taxon>Neopterygii</taxon>
        <taxon>Teleostei</taxon>
        <taxon>Ostariophysi</taxon>
        <taxon>Cypriniformes</taxon>
        <taxon>Cyprinidae</taxon>
        <taxon>Labeoninae</taxon>
        <taxon>Labeonini</taxon>
        <taxon>Cirrhinus</taxon>
    </lineage>
</organism>
<comment type="similarity">
    <text evidence="1">Belongs to the integrin alpha chain family.</text>
</comment>
<gene>
    <name evidence="6" type="ORF">Q8A67_020991</name>
</gene>
<evidence type="ECO:0000256" key="1">
    <source>
        <dbReference type="ARBA" id="ARBA00008054"/>
    </source>
</evidence>
<accession>A0AA88PKH4</accession>
<dbReference type="AlphaFoldDB" id="A0AA88PKH4"/>
<dbReference type="EMBL" id="JAUYZG010000020">
    <property type="protein sequence ID" value="KAK2876895.1"/>
    <property type="molecule type" value="Genomic_DNA"/>
</dbReference>
<feature type="domain" description="Integrin alpha-X-like third Ig-like" evidence="5">
    <location>
        <begin position="8"/>
        <end position="110"/>
    </location>
</feature>
<evidence type="ECO:0000256" key="4">
    <source>
        <dbReference type="SAM" id="Phobius"/>
    </source>
</evidence>
<reference evidence="6" key="1">
    <citation type="submission" date="2023-08" db="EMBL/GenBank/DDBJ databases">
        <title>Chromosome-level Genome Assembly of mud carp (Cirrhinus molitorella).</title>
        <authorList>
            <person name="Liu H."/>
        </authorList>
    </citation>
    <scope>NUCLEOTIDE SEQUENCE</scope>
    <source>
        <strain evidence="6">Prfri</strain>
        <tissue evidence="6">Muscle</tissue>
    </source>
</reference>
<dbReference type="GO" id="GO:0098609">
    <property type="term" value="P:cell-cell adhesion"/>
    <property type="evidence" value="ECO:0007669"/>
    <property type="project" value="TreeGrafter"/>
</dbReference>
<evidence type="ECO:0000313" key="6">
    <source>
        <dbReference type="EMBL" id="KAK2876895.1"/>
    </source>
</evidence>
<evidence type="ECO:0000259" key="5">
    <source>
        <dbReference type="Pfam" id="PF21520"/>
    </source>
</evidence>
<dbReference type="InterPro" id="IPR048633">
    <property type="entry name" value="ITGAX-like_Ig_3"/>
</dbReference>
<comment type="caution">
    <text evidence="6">The sequence shown here is derived from an EMBL/GenBank/DDBJ whole genome shotgun (WGS) entry which is preliminary data.</text>
</comment>
<evidence type="ECO:0000256" key="2">
    <source>
        <dbReference type="ARBA" id="ARBA00022889"/>
    </source>
</evidence>
<keyword evidence="4" id="KW-0812">Transmembrane</keyword>